<dbReference type="STRING" id="1121416.SAMN02745220_01186"/>
<reference evidence="2 3" key="1">
    <citation type="submission" date="2016-12" db="EMBL/GenBank/DDBJ databases">
        <authorList>
            <person name="Song W.-J."/>
            <person name="Kurnit D.M."/>
        </authorList>
    </citation>
    <scope>NUCLEOTIDE SEQUENCE [LARGE SCALE GENOMIC DNA]</scope>
    <source>
        <strain evidence="2 3">DSM 18488</strain>
    </source>
</reference>
<sequence>MNNKGFTLIELLISVVILGVISSLTYPAFVKLLNGSKVETSSSEAMLDKMNTLELIRLDLEHANYGIATDDATPPLTWTAATKTLAINSTINNTNQASIGWLLYNCGSAIASLSTSLVLDSREDSTNTCVSLLDIDRKFAILTRTTQTCPDKGVYTAFPVSNSSDPTCSAERYTTVSYTLSTGNTLSTCAQGTRNLLRAVGGAAGEPVLNCVADYDVRFELDINGDGTVDSVQSTPPGTTPQILSQVKNIELYVLMQASKKDPNLTSNENLFIDASLTLSKASVTEDPSKYRWKVVRISGKPMSR</sequence>
<dbReference type="EMBL" id="FRFE01000004">
    <property type="protein sequence ID" value="SHO45723.1"/>
    <property type="molecule type" value="Genomic_DNA"/>
</dbReference>
<keyword evidence="1" id="KW-0812">Transmembrane</keyword>
<evidence type="ECO:0000313" key="2">
    <source>
        <dbReference type="EMBL" id="SHO45723.1"/>
    </source>
</evidence>
<feature type="transmembrane region" description="Helical" evidence="1">
    <location>
        <begin position="6"/>
        <end position="29"/>
    </location>
</feature>
<name>A0A1M7Y1Z1_9BACT</name>
<dbReference type="Proteomes" id="UP000184603">
    <property type="component" value="Unassembled WGS sequence"/>
</dbReference>
<evidence type="ECO:0000313" key="3">
    <source>
        <dbReference type="Proteomes" id="UP000184603"/>
    </source>
</evidence>
<dbReference type="Gene3D" id="3.30.700.10">
    <property type="entry name" value="Glycoprotein, Type 4 Pilin"/>
    <property type="match status" value="1"/>
</dbReference>
<protein>
    <submittedName>
        <fullName evidence="2">Type IV pilus assembly protein PilW</fullName>
    </submittedName>
</protein>
<keyword evidence="1" id="KW-1133">Transmembrane helix</keyword>
<dbReference type="RefSeq" id="WP_073612528.1">
    <property type="nucleotide sequence ID" value="NZ_FRFE01000004.1"/>
</dbReference>
<dbReference type="SUPFAM" id="SSF54523">
    <property type="entry name" value="Pili subunits"/>
    <property type="match status" value="1"/>
</dbReference>
<dbReference type="OrthoDB" id="5430888at2"/>
<organism evidence="2 3">
    <name type="scientific">Desulfopila aestuarii DSM 18488</name>
    <dbReference type="NCBI Taxonomy" id="1121416"/>
    <lineage>
        <taxon>Bacteria</taxon>
        <taxon>Pseudomonadati</taxon>
        <taxon>Thermodesulfobacteriota</taxon>
        <taxon>Desulfobulbia</taxon>
        <taxon>Desulfobulbales</taxon>
        <taxon>Desulfocapsaceae</taxon>
        <taxon>Desulfopila</taxon>
    </lineage>
</organism>
<evidence type="ECO:0000256" key="1">
    <source>
        <dbReference type="SAM" id="Phobius"/>
    </source>
</evidence>
<dbReference type="NCBIfam" id="TIGR02532">
    <property type="entry name" value="IV_pilin_GFxxxE"/>
    <property type="match status" value="1"/>
</dbReference>
<dbReference type="InterPro" id="IPR045584">
    <property type="entry name" value="Pilin-like"/>
</dbReference>
<accession>A0A1M7Y1Z1</accession>
<proteinExistence type="predicted"/>
<keyword evidence="3" id="KW-1185">Reference proteome</keyword>
<dbReference type="PROSITE" id="PS00409">
    <property type="entry name" value="PROKAR_NTER_METHYL"/>
    <property type="match status" value="1"/>
</dbReference>
<dbReference type="Pfam" id="PF07963">
    <property type="entry name" value="N_methyl"/>
    <property type="match status" value="1"/>
</dbReference>
<gene>
    <name evidence="2" type="ORF">SAMN02745220_01186</name>
</gene>
<keyword evidence="1" id="KW-0472">Membrane</keyword>
<dbReference type="InterPro" id="IPR012902">
    <property type="entry name" value="N_methyl_site"/>
</dbReference>
<dbReference type="AlphaFoldDB" id="A0A1M7Y1Z1"/>